<name>A0ABW3MLV1_9PSEU</name>
<organism evidence="4 5">
    <name type="scientific">Kibdelosporangium lantanae</name>
    <dbReference type="NCBI Taxonomy" id="1497396"/>
    <lineage>
        <taxon>Bacteria</taxon>
        <taxon>Bacillati</taxon>
        <taxon>Actinomycetota</taxon>
        <taxon>Actinomycetes</taxon>
        <taxon>Pseudonocardiales</taxon>
        <taxon>Pseudonocardiaceae</taxon>
        <taxon>Kibdelosporangium</taxon>
    </lineage>
</organism>
<dbReference type="InterPro" id="IPR003439">
    <property type="entry name" value="ABC_transporter-like_ATP-bd"/>
</dbReference>
<evidence type="ECO:0000256" key="1">
    <source>
        <dbReference type="ARBA" id="ARBA00005417"/>
    </source>
</evidence>
<gene>
    <name evidence="4" type="ORF">ACFQ1S_35285</name>
</gene>
<evidence type="ECO:0000259" key="3">
    <source>
        <dbReference type="Pfam" id="PF00005"/>
    </source>
</evidence>
<dbReference type="InterPro" id="IPR027417">
    <property type="entry name" value="P-loop_NTPase"/>
</dbReference>
<evidence type="ECO:0000313" key="5">
    <source>
        <dbReference type="Proteomes" id="UP001597045"/>
    </source>
</evidence>
<sequence>MLQIEGLKKRYGDREVLRGVDLTVRPGQIVGLLGANGAGKTTMVSIAAGLR</sequence>
<accession>A0ABW3MLV1</accession>
<dbReference type="Proteomes" id="UP001597045">
    <property type="component" value="Unassembled WGS sequence"/>
</dbReference>
<keyword evidence="4" id="KW-0067">ATP-binding</keyword>
<proteinExistence type="inferred from homology"/>
<dbReference type="Pfam" id="PF00005">
    <property type="entry name" value="ABC_tran"/>
    <property type="match status" value="1"/>
</dbReference>
<dbReference type="SUPFAM" id="SSF52540">
    <property type="entry name" value="P-loop containing nucleoside triphosphate hydrolases"/>
    <property type="match status" value="1"/>
</dbReference>
<comment type="similarity">
    <text evidence="1">Belongs to the ABC transporter superfamily.</text>
</comment>
<keyword evidence="5" id="KW-1185">Reference proteome</keyword>
<reference evidence="5" key="1">
    <citation type="journal article" date="2019" name="Int. J. Syst. Evol. Microbiol.">
        <title>The Global Catalogue of Microorganisms (GCM) 10K type strain sequencing project: providing services to taxonomists for standard genome sequencing and annotation.</title>
        <authorList>
            <consortium name="The Broad Institute Genomics Platform"/>
            <consortium name="The Broad Institute Genome Sequencing Center for Infectious Disease"/>
            <person name="Wu L."/>
            <person name="Ma J."/>
        </authorList>
    </citation>
    <scope>NUCLEOTIDE SEQUENCE [LARGE SCALE GENOMIC DNA]</scope>
    <source>
        <strain evidence="5">JCM 31486</strain>
    </source>
</reference>
<dbReference type="PANTHER" id="PTHR43335:SF4">
    <property type="entry name" value="ABC TRANSPORTER, ATP-BINDING PROTEIN"/>
    <property type="match status" value="1"/>
</dbReference>
<feature type="non-terminal residue" evidence="4">
    <location>
        <position position="51"/>
    </location>
</feature>
<keyword evidence="4" id="KW-0547">Nucleotide-binding</keyword>
<dbReference type="PANTHER" id="PTHR43335">
    <property type="entry name" value="ABC TRANSPORTER, ATP-BINDING PROTEIN"/>
    <property type="match status" value="1"/>
</dbReference>
<comment type="caution">
    <text evidence="4">The sequence shown here is derived from an EMBL/GenBank/DDBJ whole genome shotgun (WGS) entry which is preliminary data.</text>
</comment>
<evidence type="ECO:0000256" key="2">
    <source>
        <dbReference type="ARBA" id="ARBA00022448"/>
    </source>
</evidence>
<dbReference type="Gene3D" id="3.40.50.300">
    <property type="entry name" value="P-loop containing nucleotide triphosphate hydrolases"/>
    <property type="match status" value="1"/>
</dbReference>
<dbReference type="GO" id="GO:0005524">
    <property type="term" value="F:ATP binding"/>
    <property type="evidence" value="ECO:0007669"/>
    <property type="project" value="UniProtKB-KW"/>
</dbReference>
<protein>
    <submittedName>
        <fullName evidence="4">ATP-binding cassette domain-containing protein</fullName>
    </submittedName>
</protein>
<feature type="domain" description="ABC transporter" evidence="3">
    <location>
        <begin position="17"/>
        <end position="50"/>
    </location>
</feature>
<keyword evidence="2" id="KW-0813">Transport</keyword>
<dbReference type="EMBL" id="JBHTIS010002825">
    <property type="protein sequence ID" value="MFD1050420.1"/>
    <property type="molecule type" value="Genomic_DNA"/>
</dbReference>
<evidence type="ECO:0000313" key="4">
    <source>
        <dbReference type="EMBL" id="MFD1050420.1"/>
    </source>
</evidence>